<sequence>MPDESCRKCGGLLLDYSLCGKCKAPTRFICRICGMITTERYHISICFKIIEHDEKIIKFPLIRKWEISH</sequence>
<dbReference type="Proteomes" id="UP000509478">
    <property type="component" value="Chromosome"/>
</dbReference>
<protein>
    <submittedName>
        <fullName evidence="1">Uncharacterized protein</fullName>
    </submittedName>
</protein>
<dbReference type="AlphaFoldDB" id="A0A7D5R8L8"/>
<gene>
    <name evidence="1" type="ORF">C5F50_02750</name>
</gene>
<keyword evidence="2" id="KW-1185">Reference proteome</keyword>
<dbReference type="EMBL" id="CP026995">
    <property type="protein sequence ID" value="QLH07878.1"/>
    <property type="molecule type" value="Genomic_DNA"/>
</dbReference>
<dbReference type="KEGG" id="nue:C5F50_02750"/>
<accession>A0A7D5R8L8</accession>
<name>A0A7D5R8L8_9ARCH</name>
<reference evidence="1 2" key="1">
    <citation type="submission" date="2018-02" db="EMBL/GenBank/DDBJ databases">
        <title>Complete genome of Nitrosopumilus ureaphilus PS0.</title>
        <authorList>
            <person name="Qin W."/>
            <person name="Zheng Y."/>
            <person name="Stahl D.A."/>
        </authorList>
    </citation>
    <scope>NUCLEOTIDE SEQUENCE [LARGE SCALE GENOMIC DNA]</scope>
    <source>
        <strain evidence="1 2">PS0</strain>
    </source>
</reference>
<organism evidence="1 2">
    <name type="scientific">Nitrosopumilus ureiphilus</name>
    <dbReference type="NCBI Taxonomy" id="1470067"/>
    <lineage>
        <taxon>Archaea</taxon>
        <taxon>Nitrososphaerota</taxon>
        <taxon>Nitrososphaeria</taxon>
        <taxon>Nitrosopumilales</taxon>
        <taxon>Nitrosopumilaceae</taxon>
        <taxon>Nitrosopumilus</taxon>
    </lineage>
</organism>
<proteinExistence type="predicted"/>
<evidence type="ECO:0000313" key="2">
    <source>
        <dbReference type="Proteomes" id="UP000509478"/>
    </source>
</evidence>
<evidence type="ECO:0000313" key="1">
    <source>
        <dbReference type="EMBL" id="QLH07878.1"/>
    </source>
</evidence>